<dbReference type="Gramene" id="KMS98160">
    <property type="protein sequence ID" value="KMS98160"/>
    <property type="gene ID" value="BVRB_4g095440"/>
</dbReference>
<name>A0A0J8E4U2_BETVV</name>
<accession>A0A0J8E4U2</accession>
<reference evidence="1 2" key="1">
    <citation type="journal article" date="2014" name="Nature">
        <title>The genome of the recently domesticated crop plant sugar beet (Beta vulgaris).</title>
        <authorList>
            <person name="Dohm J.C."/>
            <person name="Minoche A.E."/>
            <person name="Holtgrawe D."/>
            <person name="Capella-Gutierrez S."/>
            <person name="Zakrzewski F."/>
            <person name="Tafer H."/>
            <person name="Rupp O."/>
            <person name="Sorensen T.R."/>
            <person name="Stracke R."/>
            <person name="Reinhardt R."/>
            <person name="Goesmann A."/>
            <person name="Kraft T."/>
            <person name="Schulz B."/>
            <person name="Stadler P.F."/>
            <person name="Schmidt T."/>
            <person name="Gabaldon T."/>
            <person name="Lehrach H."/>
            <person name="Weisshaar B."/>
            <person name="Himmelbauer H."/>
        </authorList>
    </citation>
    <scope>NUCLEOTIDE SEQUENCE [LARGE SCALE GENOMIC DNA]</scope>
    <source>
        <tissue evidence="1">Taproot</tissue>
    </source>
</reference>
<protein>
    <submittedName>
        <fullName evidence="1">Uncharacterized protein</fullName>
    </submittedName>
</protein>
<gene>
    <name evidence="1" type="ORF">BVRB_4g095440</name>
</gene>
<dbReference type="AlphaFoldDB" id="A0A0J8E4U2"/>
<dbReference type="Proteomes" id="UP000035740">
    <property type="component" value="Unassembled WGS sequence"/>
</dbReference>
<proteinExistence type="predicted"/>
<evidence type="ECO:0000313" key="2">
    <source>
        <dbReference type="Proteomes" id="UP000035740"/>
    </source>
</evidence>
<organism evidence="1 2">
    <name type="scientific">Beta vulgaris subsp. vulgaris</name>
    <name type="common">Beet</name>
    <dbReference type="NCBI Taxonomy" id="3555"/>
    <lineage>
        <taxon>Eukaryota</taxon>
        <taxon>Viridiplantae</taxon>
        <taxon>Streptophyta</taxon>
        <taxon>Embryophyta</taxon>
        <taxon>Tracheophyta</taxon>
        <taxon>Spermatophyta</taxon>
        <taxon>Magnoliopsida</taxon>
        <taxon>eudicotyledons</taxon>
        <taxon>Gunneridae</taxon>
        <taxon>Pentapetalae</taxon>
        <taxon>Caryophyllales</taxon>
        <taxon>Chenopodiaceae</taxon>
        <taxon>Betoideae</taxon>
        <taxon>Beta</taxon>
    </lineage>
</organism>
<evidence type="ECO:0000313" key="1">
    <source>
        <dbReference type="EMBL" id="KMS98160.1"/>
    </source>
</evidence>
<keyword evidence="2" id="KW-1185">Reference proteome</keyword>
<sequence>MLRNLLVLFLKKLKVRVDIVYHPSSAGHGKGKGKAFMLVASHGRVNDSDTESDDDESMGPLAKLCPFNNEFQQSMLEPALPEGRQSSEEFSPSIAGDIVHDILSLVPFQVLYLEYRNDNHFAPFVGFEQNDQSLFELDVENVILLLHVDPSLDGYQFQPEKYLNYITSESSIINKY</sequence>
<dbReference type="EMBL" id="KQ090266">
    <property type="protein sequence ID" value="KMS98160.1"/>
    <property type="molecule type" value="Genomic_DNA"/>
</dbReference>